<protein>
    <submittedName>
        <fullName evidence="1">Uncharacterized protein</fullName>
    </submittedName>
</protein>
<evidence type="ECO:0000313" key="2">
    <source>
        <dbReference type="Proteomes" id="UP000284842"/>
    </source>
</evidence>
<comment type="caution">
    <text evidence="1">The sequence shown here is derived from an EMBL/GenBank/DDBJ whole genome shotgun (WGS) entry which is preliminary data.</text>
</comment>
<dbReference type="AlphaFoldDB" id="A0A409YCM4"/>
<reference evidence="1 2" key="1">
    <citation type="journal article" date="2018" name="Evol. Lett.">
        <title>Horizontal gene cluster transfer increased hallucinogenic mushroom diversity.</title>
        <authorList>
            <person name="Reynolds H.T."/>
            <person name="Vijayakumar V."/>
            <person name="Gluck-Thaler E."/>
            <person name="Korotkin H.B."/>
            <person name="Matheny P.B."/>
            <person name="Slot J.C."/>
        </authorList>
    </citation>
    <scope>NUCLEOTIDE SEQUENCE [LARGE SCALE GENOMIC DNA]</scope>
    <source>
        <strain evidence="1 2">2629</strain>
    </source>
</reference>
<gene>
    <name evidence="1" type="ORF">CVT24_000954</name>
</gene>
<name>A0A409YCM4_9AGAR</name>
<keyword evidence="2" id="KW-1185">Reference proteome</keyword>
<proteinExistence type="predicted"/>
<dbReference type="InParanoid" id="A0A409YCM4"/>
<organism evidence="1 2">
    <name type="scientific">Panaeolus cyanescens</name>
    <dbReference type="NCBI Taxonomy" id="181874"/>
    <lineage>
        <taxon>Eukaryota</taxon>
        <taxon>Fungi</taxon>
        <taxon>Dikarya</taxon>
        <taxon>Basidiomycota</taxon>
        <taxon>Agaricomycotina</taxon>
        <taxon>Agaricomycetes</taxon>
        <taxon>Agaricomycetidae</taxon>
        <taxon>Agaricales</taxon>
        <taxon>Agaricineae</taxon>
        <taxon>Galeropsidaceae</taxon>
        <taxon>Panaeolus</taxon>
    </lineage>
</organism>
<dbReference type="OrthoDB" id="2634326at2759"/>
<dbReference type="Proteomes" id="UP000284842">
    <property type="component" value="Unassembled WGS sequence"/>
</dbReference>
<sequence>MEYRDSSILAGRDTSKQLTGLDGRVATHLCHQGTHYVISSPNQDYVPLPPIGRRELRLRANLRYGLEDHCQWPQFVVPKFKHLVTLPRKPTNAASPLHIIWWDPNPSDFVSTTSGVATGLGTLASGKLQLLSAAMTTLLESVSQFTNTSPTPSDNAMESFCILQNQLKFAMNTLKCSKQSFTQTVFSVTEFQRCFLHLHGFLSFMKTYRLRFDGAFPTPRDADNVMGGFTNNPATAQVLFQAGIPVWYIEVWDGTPLSRNILKVVDITMPNLSIVMGDHAPPFATIFMGDMLSEGRYAAIYLYAANHVASGDRFASRTTGTSAPPAAPSIRTANMHIGTSNTSLAYSDPRQGQWRDPQARIIETGRSRFTPLDSVYAPYSIPAWASALQNVHCSTANIADINGVQTQYVLPDPGLFAGSNNIQRYIRTFLQIRHAWLAIIASGGSPLLSQEWRHILNMDLTKPPPTGSSRTAQQRRQAWEKLQIKPNELNHGVQIQGMSVGVPEWNGQQYPEGTDIPASVIREILWWIYEQNFTHELIALDLRLTDALHPEHRTAKDLAEREFRHIAPCFGSTATSCFKLYTVVDRNVGLSANTLVERLPHIQSLAKLMKTWKGQPIPYIILQNCDRRQIQYIGSVVGAEFEKAVADFYCQMFWNQFGRAPQIPHRLNRPE</sequence>
<dbReference type="EMBL" id="NHTK01001296">
    <property type="protein sequence ID" value="PPR00730.1"/>
    <property type="molecule type" value="Genomic_DNA"/>
</dbReference>
<evidence type="ECO:0000313" key="1">
    <source>
        <dbReference type="EMBL" id="PPR00730.1"/>
    </source>
</evidence>
<accession>A0A409YCM4</accession>